<dbReference type="EC" id="3.5.1.81" evidence="1"/>
<accession>A0A090U0Z4</accession>
<dbReference type="Proteomes" id="UP000029224">
    <property type="component" value="Unassembled WGS sequence"/>
</dbReference>
<keyword evidence="2" id="KW-1185">Reference proteome</keyword>
<evidence type="ECO:0000313" key="2">
    <source>
        <dbReference type="Proteomes" id="UP000029224"/>
    </source>
</evidence>
<keyword evidence="1" id="KW-0378">Hydrolase</keyword>
<protein>
    <submittedName>
        <fullName evidence="1">D-aminoacylase</fullName>
        <ecNumber evidence="1">3.5.1.81</ecNumber>
    </submittedName>
</protein>
<reference evidence="1 2" key="2">
    <citation type="submission" date="2014-09" db="EMBL/GenBank/DDBJ databases">
        <authorList>
            <consortium name="NBRP consortium"/>
            <person name="Sawabe T."/>
            <person name="Meirelles P."/>
            <person name="Nakanishi M."/>
            <person name="Sayaka M."/>
            <person name="Hattori M."/>
            <person name="Ohkuma M."/>
        </authorList>
    </citation>
    <scope>NUCLEOTIDE SEQUENCE [LARGE SCALE GENOMIC DNA]</scope>
    <source>
        <strain evidence="1 2">JCM 19240</strain>
    </source>
</reference>
<evidence type="ECO:0000313" key="1">
    <source>
        <dbReference type="EMBL" id="GAL36717.1"/>
    </source>
</evidence>
<proteinExistence type="predicted"/>
<sequence length="41" mass="4431">MIGHTTLRNNVMDELLREASEGELQAMQTALAQAMAEGALD</sequence>
<dbReference type="Gene3D" id="3.20.20.140">
    <property type="entry name" value="Metal-dependent hydrolases"/>
    <property type="match status" value="1"/>
</dbReference>
<dbReference type="EMBL" id="BBMT01000012">
    <property type="protein sequence ID" value="GAL36717.1"/>
    <property type="molecule type" value="Genomic_DNA"/>
</dbReference>
<reference evidence="1 2" key="1">
    <citation type="submission" date="2014-09" db="EMBL/GenBank/DDBJ databases">
        <title>Vibrio maritimus JCM 19240. (C210) whole genome shotgun sequence.</title>
        <authorList>
            <person name="Sawabe T."/>
            <person name="Meirelles P."/>
            <person name="Nakanishi M."/>
            <person name="Sayaka M."/>
            <person name="Hattori M."/>
            <person name="Ohkuma M."/>
        </authorList>
    </citation>
    <scope>NUCLEOTIDE SEQUENCE [LARGE SCALE GENOMIC DNA]</scope>
    <source>
        <strain evidence="1 2">JCM 19240</strain>
    </source>
</reference>
<organism evidence="1 2">
    <name type="scientific">Vibrio maritimus</name>
    <dbReference type="NCBI Taxonomy" id="990268"/>
    <lineage>
        <taxon>Bacteria</taxon>
        <taxon>Pseudomonadati</taxon>
        <taxon>Pseudomonadota</taxon>
        <taxon>Gammaproteobacteria</taxon>
        <taxon>Vibrionales</taxon>
        <taxon>Vibrionaceae</taxon>
        <taxon>Vibrio</taxon>
    </lineage>
</organism>
<name>A0A090U0Z4_9VIBR</name>
<dbReference type="GO" id="GO:0047420">
    <property type="term" value="F:N-acyl-D-amino-acid deacylase activity"/>
    <property type="evidence" value="ECO:0007669"/>
    <property type="project" value="UniProtKB-EC"/>
</dbReference>
<gene>
    <name evidence="1" type="ORF">JCM19240_2786</name>
</gene>
<comment type="caution">
    <text evidence="1">The sequence shown here is derived from an EMBL/GenBank/DDBJ whole genome shotgun (WGS) entry which is preliminary data.</text>
</comment>
<dbReference type="AlphaFoldDB" id="A0A090U0Z4"/>